<dbReference type="GO" id="GO:0006623">
    <property type="term" value="P:protein targeting to vacuole"/>
    <property type="evidence" value="ECO:0007669"/>
    <property type="project" value="TreeGrafter"/>
</dbReference>
<organism evidence="3 4">
    <name type="scientific">Dissophora globulifera</name>
    <dbReference type="NCBI Taxonomy" id="979702"/>
    <lineage>
        <taxon>Eukaryota</taxon>
        <taxon>Fungi</taxon>
        <taxon>Fungi incertae sedis</taxon>
        <taxon>Mucoromycota</taxon>
        <taxon>Mortierellomycotina</taxon>
        <taxon>Mortierellomycetes</taxon>
        <taxon>Mortierellales</taxon>
        <taxon>Mortierellaceae</taxon>
        <taxon>Dissophora</taxon>
    </lineage>
</organism>
<dbReference type="Pfam" id="PF09783">
    <property type="entry name" value="Vac_ImportDeg"/>
    <property type="match status" value="1"/>
</dbReference>
<feature type="region of interest" description="Disordered" evidence="2">
    <location>
        <begin position="1"/>
        <end position="25"/>
    </location>
</feature>
<evidence type="ECO:0000313" key="3">
    <source>
        <dbReference type="EMBL" id="KAG0316111.1"/>
    </source>
</evidence>
<feature type="region of interest" description="Disordered" evidence="2">
    <location>
        <begin position="106"/>
        <end position="126"/>
    </location>
</feature>
<dbReference type="GO" id="GO:0007039">
    <property type="term" value="P:protein catabolic process in the vacuole"/>
    <property type="evidence" value="ECO:0007669"/>
    <property type="project" value="TreeGrafter"/>
</dbReference>
<dbReference type="EMBL" id="JAAAIP010000496">
    <property type="protein sequence ID" value="KAG0316111.1"/>
    <property type="molecule type" value="Genomic_DNA"/>
</dbReference>
<accession>A0A9P6UR90</accession>
<dbReference type="PANTHER" id="PTHR14534:SF3">
    <property type="entry name" value="GID COMPLEX SUBUNIT 4 HOMOLOG"/>
    <property type="match status" value="1"/>
</dbReference>
<name>A0A9P6UR90_9FUNG</name>
<feature type="compositionally biased region" description="Basic and acidic residues" evidence="2">
    <location>
        <begin position="114"/>
        <end position="124"/>
    </location>
</feature>
<evidence type="ECO:0000256" key="2">
    <source>
        <dbReference type="SAM" id="MobiDB-lite"/>
    </source>
</evidence>
<keyword evidence="4" id="KW-1185">Reference proteome</keyword>
<dbReference type="Proteomes" id="UP000738325">
    <property type="component" value="Unassembled WGS sequence"/>
</dbReference>
<dbReference type="OrthoDB" id="62at2759"/>
<feature type="compositionally biased region" description="Low complexity" evidence="2">
    <location>
        <begin position="8"/>
        <end position="24"/>
    </location>
</feature>
<reference evidence="3" key="1">
    <citation type="journal article" date="2020" name="Fungal Divers.">
        <title>Resolving the Mortierellaceae phylogeny through synthesis of multi-gene phylogenetics and phylogenomics.</title>
        <authorList>
            <person name="Vandepol N."/>
            <person name="Liber J."/>
            <person name="Desiro A."/>
            <person name="Na H."/>
            <person name="Kennedy M."/>
            <person name="Barry K."/>
            <person name="Grigoriev I.V."/>
            <person name="Miller A.N."/>
            <person name="O'Donnell K."/>
            <person name="Stajich J.E."/>
            <person name="Bonito G."/>
        </authorList>
    </citation>
    <scope>NUCLEOTIDE SEQUENCE</scope>
    <source>
        <strain evidence="3">REB-010B</strain>
    </source>
</reference>
<comment type="similarity">
    <text evidence="1">Belongs to the GID4/VID24 family.</text>
</comment>
<dbReference type="InterPro" id="IPR018618">
    <property type="entry name" value="GID4/10-like"/>
</dbReference>
<comment type="caution">
    <text evidence="3">The sequence shown here is derived from an EMBL/GenBank/DDBJ whole genome shotgun (WGS) entry which is preliminary data.</text>
</comment>
<dbReference type="GO" id="GO:0005773">
    <property type="term" value="C:vacuole"/>
    <property type="evidence" value="ECO:0007669"/>
    <property type="project" value="GOC"/>
</dbReference>
<gene>
    <name evidence="3" type="primary">GID4_2</name>
    <name evidence="3" type="ORF">BGZ99_007040</name>
</gene>
<dbReference type="GO" id="GO:0034657">
    <property type="term" value="C:GID complex"/>
    <property type="evidence" value="ECO:0007669"/>
    <property type="project" value="TreeGrafter"/>
</dbReference>
<dbReference type="GO" id="GO:0043161">
    <property type="term" value="P:proteasome-mediated ubiquitin-dependent protein catabolic process"/>
    <property type="evidence" value="ECO:0007669"/>
    <property type="project" value="TreeGrafter"/>
</dbReference>
<proteinExistence type="inferred from homology"/>
<protein>
    <submittedName>
        <fullName evidence="3">GID complex subunit 4, VID24</fullName>
    </submittedName>
</protein>
<sequence>MPVFKQVSPSTDSLPTTPSSDASPQLLCTCPPYPFDEHAGDALSTVSAASAAGSDNNHLASGGLAVAAPLEQPSQQQAPLSLPRRHVATCAVHSSHAMALLKQKAKQQQQLQLERQREQEERRRNPFAPVRVAPSRTFDLYAGSQFRGKQRSGSHSYDVMVDIKHVDLNNSFLCGYLHINGLTDEYPELTTYFEAEIIGPKHSFLTHKWDADELTDEEHWTLFEPFKCFARSVFNGLDGQDSDEDMSDSNPSLRSSRHQYHCDPLKYHHQNENVVFMRWKEHFLVPDHRVQGISGASFAGFYYICYNKITGEISGYYYHQSSEKFQQLLLKHVDERSFAAFEFR</sequence>
<dbReference type="PANTHER" id="PTHR14534">
    <property type="entry name" value="VACUOLAR IMPORT AND DEGRADATION PROTEIN 24"/>
    <property type="match status" value="1"/>
</dbReference>
<evidence type="ECO:0000256" key="1">
    <source>
        <dbReference type="ARBA" id="ARBA00061469"/>
    </source>
</evidence>
<evidence type="ECO:0000313" key="4">
    <source>
        <dbReference type="Proteomes" id="UP000738325"/>
    </source>
</evidence>
<dbReference type="AlphaFoldDB" id="A0A9P6UR90"/>
<dbReference type="GO" id="GO:0045721">
    <property type="term" value="P:negative regulation of gluconeogenesis"/>
    <property type="evidence" value="ECO:0007669"/>
    <property type="project" value="TreeGrafter"/>
</dbReference>